<evidence type="ECO:0000313" key="1">
    <source>
        <dbReference type="Ensembl" id="ENSPNAP00000059894.1"/>
    </source>
</evidence>
<reference evidence="1" key="3">
    <citation type="submission" date="2025-09" db="UniProtKB">
        <authorList>
            <consortium name="Ensembl"/>
        </authorList>
    </citation>
    <scope>IDENTIFICATION</scope>
</reference>
<protein>
    <submittedName>
        <fullName evidence="1">Uncharacterized protein</fullName>
    </submittedName>
</protein>
<evidence type="ECO:0000313" key="2">
    <source>
        <dbReference type="Proteomes" id="UP001501920"/>
    </source>
</evidence>
<keyword evidence="2" id="KW-1185">Reference proteome</keyword>
<reference evidence="1 2" key="1">
    <citation type="submission" date="2020-10" db="EMBL/GenBank/DDBJ databases">
        <title>Pygocentrus nattereri (red-bellied piranha) genome, fPygNat1, primary haplotype.</title>
        <authorList>
            <person name="Myers G."/>
            <person name="Meyer A."/>
            <person name="Karagic N."/>
            <person name="Pippel M."/>
            <person name="Winkler S."/>
            <person name="Tracey A."/>
            <person name="Wood J."/>
            <person name="Formenti G."/>
            <person name="Howe K."/>
            <person name="Fedrigo O."/>
            <person name="Jarvis E.D."/>
        </authorList>
    </citation>
    <scope>NUCLEOTIDE SEQUENCE [LARGE SCALE GENOMIC DNA]</scope>
</reference>
<dbReference type="Proteomes" id="UP001501920">
    <property type="component" value="Chromosome 9"/>
</dbReference>
<proteinExistence type="predicted"/>
<dbReference type="Ensembl" id="ENSPNAT00000053728.1">
    <property type="protein sequence ID" value="ENSPNAP00000059894.1"/>
    <property type="gene ID" value="ENSPNAG00000033252.1"/>
</dbReference>
<accession>A0AAR2KBN2</accession>
<organism evidence="1 2">
    <name type="scientific">Pygocentrus nattereri</name>
    <name type="common">Red-bellied piranha</name>
    <dbReference type="NCBI Taxonomy" id="42514"/>
    <lineage>
        <taxon>Eukaryota</taxon>
        <taxon>Metazoa</taxon>
        <taxon>Chordata</taxon>
        <taxon>Craniata</taxon>
        <taxon>Vertebrata</taxon>
        <taxon>Euteleostomi</taxon>
        <taxon>Actinopterygii</taxon>
        <taxon>Neopterygii</taxon>
        <taxon>Teleostei</taxon>
        <taxon>Ostariophysi</taxon>
        <taxon>Characiformes</taxon>
        <taxon>Characoidei</taxon>
        <taxon>Pygocentrus</taxon>
    </lineage>
</organism>
<dbReference type="AlphaFoldDB" id="A0AAR2KBN2"/>
<sequence>MINISPIASHLNVKLGKEEGKQSELVTGYFTAYSPQQLKNLKCLIYVTCHNFLKIKTETKDSFCSLFGSFKEEKHFNLVSDVWSPLYIMFLLRLIRCVKEEAALLG</sequence>
<reference evidence="1" key="2">
    <citation type="submission" date="2025-08" db="UniProtKB">
        <authorList>
            <consortium name="Ensembl"/>
        </authorList>
    </citation>
    <scope>IDENTIFICATION</scope>
</reference>
<name>A0AAR2KBN2_PYGNA</name>